<proteinExistence type="predicted"/>
<dbReference type="PANTHER" id="PTHR42998">
    <property type="entry name" value="TYPE I RESTRICTION ENZYME HINDVIIP M PROTEIN-RELATED"/>
    <property type="match status" value="1"/>
</dbReference>
<dbReference type="InterPro" id="IPR029063">
    <property type="entry name" value="SAM-dependent_MTases_sf"/>
</dbReference>
<comment type="caution">
    <text evidence="5">The sequence shown here is derived from an EMBL/GenBank/DDBJ whole genome shotgun (WGS) entry which is preliminary data.</text>
</comment>
<sequence length="681" mass="72784">MYTEGRGMPKSASPVTASEISRLAGVTRATVSNWRRRHTDFPSPIGGTESRPVFDLHQVQEWLSAHGVEAPQSPLIELRTYLRSQAEPSDIAQLMESLQWTGERWESRPSASPGGPVLKVLQRAADIEGSRAALDVLAERGLEDVAATGVYQTPGPLAALMAELAEPPVPQQLHSALDPACGSGSLLLAAARGGATQLYGQDTLPVQVQRTRLNLESATLEPTVRVGDTMSDDAFPGLEVDAVLCNPPYSDREWGADELALDPRWQYGVPPRGESELAWVQHALAHLKPGGRAVLLLPPAVASRPSGRRIRAALLRSGALRAVIGFAPGIAQPWHVGLQLWVLRRPENVEPAPDTMLFIDASAASGGSGDGTDWEALRRAVLDSWRAFDGGSSDAATMPGVATAVRVMEVLDESVDVTPARYVRSSFDPALLSTEVEAAIRDLAGHVATLAAMIDDFGAWRQSDGKPWRTATVADLAGGGALQWFRASPPRPKNEDPADDHRRVLTAMDVVSGHSPSGTFATSEPAEAVIVTVGDVLIPAVRSDASGARSARVAGPEDAEAVLGPHVYLLRPNAQRLDSWFVAGFINSAENASTTRTSTIRFDPSRLRIPLLPLHEQRRYGAAFQRLYEIRSSARRLGDASEHAIGLVASGLTAGALEPASNTTRPDNVETTKQKIPGGNK</sequence>
<dbReference type="Gene3D" id="3.90.220.20">
    <property type="entry name" value="DNA methylase specificity domains"/>
    <property type="match status" value="1"/>
</dbReference>
<dbReference type="Gene3D" id="3.40.50.150">
    <property type="entry name" value="Vaccinia Virus protein VP39"/>
    <property type="match status" value="1"/>
</dbReference>
<dbReference type="InterPro" id="IPR044946">
    <property type="entry name" value="Restrct_endonuc_typeI_TRD_sf"/>
</dbReference>
<feature type="domain" description="DNA methylase adenine-specific" evidence="4">
    <location>
        <begin position="147"/>
        <end position="425"/>
    </location>
</feature>
<keyword evidence="6" id="KW-1185">Reference proteome</keyword>
<evidence type="ECO:0000256" key="1">
    <source>
        <dbReference type="ARBA" id="ARBA00022747"/>
    </source>
</evidence>
<dbReference type="GO" id="GO:0003677">
    <property type="term" value="F:DNA binding"/>
    <property type="evidence" value="ECO:0007669"/>
    <property type="project" value="UniProtKB-KW"/>
</dbReference>
<dbReference type="InterPro" id="IPR003356">
    <property type="entry name" value="DNA_methylase_A-5"/>
</dbReference>
<dbReference type="AlphaFoldDB" id="A0A231GVT4"/>
<dbReference type="GO" id="GO:0009007">
    <property type="term" value="F:site-specific DNA-methyltransferase (adenine-specific) activity"/>
    <property type="evidence" value="ECO:0007669"/>
    <property type="project" value="UniProtKB-EC"/>
</dbReference>
<evidence type="ECO:0000256" key="3">
    <source>
        <dbReference type="SAM" id="MobiDB-lite"/>
    </source>
</evidence>
<reference evidence="5 6" key="1">
    <citation type="submission" date="2017-07" db="EMBL/GenBank/DDBJ databases">
        <title>First draft Genome Sequence of Nocardia cerradoensis isolated from human infection.</title>
        <authorList>
            <person name="Carrasco G."/>
        </authorList>
    </citation>
    <scope>NUCLEOTIDE SEQUENCE [LARGE SCALE GENOMIC DNA]</scope>
    <source>
        <strain evidence="5 6">CNM20130759</strain>
    </source>
</reference>
<name>A0A231GVT4_9NOCA</name>
<dbReference type="PRINTS" id="PR00507">
    <property type="entry name" value="N12N6MTFRASE"/>
</dbReference>
<dbReference type="PANTHER" id="PTHR42998:SF1">
    <property type="entry name" value="TYPE I RESTRICTION ENZYME HINDI METHYLASE SUBUNIT"/>
    <property type="match status" value="1"/>
</dbReference>
<dbReference type="InterPro" id="IPR002052">
    <property type="entry name" value="DNA_methylase_N6_adenine_CS"/>
</dbReference>
<dbReference type="GO" id="GO:0008170">
    <property type="term" value="F:N-methyltransferase activity"/>
    <property type="evidence" value="ECO:0007669"/>
    <property type="project" value="InterPro"/>
</dbReference>
<accession>A0A231GVT4</accession>
<feature type="region of interest" description="Disordered" evidence="3">
    <location>
        <begin position="657"/>
        <end position="681"/>
    </location>
</feature>
<dbReference type="InterPro" id="IPR036388">
    <property type="entry name" value="WH-like_DNA-bd_sf"/>
</dbReference>
<keyword evidence="2" id="KW-0238">DNA-binding</keyword>
<dbReference type="SUPFAM" id="SSF53335">
    <property type="entry name" value="S-adenosyl-L-methionine-dependent methyltransferases"/>
    <property type="match status" value="1"/>
</dbReference>
<organism evidence="5 6">
    <name type="scientific">Nocardia cerradoensis</name>
    <dbReference type="NCBI Taxonomy" id="85688"/>
    <lineage>
        <taxon>Bacteria</taxon>
        <taxon>Bacillati</taxon>
        <taxon>Actinomycetota</taxon>
        <taxon>Actinomycetes</taxon>
        <taxon>Mycobacteriales</taxon>
        <taxon>Nocardiaceae</taxon>
        <taxon>Nocardia</taxon>
    </lineage>
</organism>
<dbReference type="GO" id="GO:0032259">
    <property type="term" value="P:methylation"/>
    <property type="evidence" value="ECO:0007669"/>
    <property type="project" value="UniProtKB-KW"/>
</dbReference>
<dbReference type="Pfam" id="PF02384">
    <property type="entry name" value="N6_Mtase"/>
    <property type="match status" value="1"/>
</dbReference>
<protein>
    <submittedName>
        <fullName evidence="5">Putative type I restriction enzymeP M protein</fullName>
        <ecNumber evidence="5">2.1.1.72</ecNumber>
    </submittedName>
</protein>
<dbReference type="EC" id="2.1.1.72" evidence="5"/>
<evidence type="ECO:0000259" key="4">
    <source>
        <dbReference type="Pfam" id="PF02384"/>
    </source>
</evidence>
<evidence type="ECO:0000313" key="6">
    <source>
        <dbReference type="Proteomes" id="UP000215506"/>
    </source>
</evidence>
<dbReference type="GO" id="GO:0009307">
    <property type="term" value="P:DNA restriction-modification system"/>
    <property type="evidence" value="ECO:0007669"/>
    <property type="project" value="UniProtKB-KW"/>
</dbReference>
<dbReference type="REBASE" id="234858">
    <property type="entry name" value="M.Nce30759ORF7163P"/>
</dbReference>
<dbReference type="PROSITE" id="PS00092">
    <property type="entry name" value="N6_MTASE"/>
    <property type="match status" value="1"/>
</dbReference>
<evidence type="ECO:0000256" key="2">
    <source>
        <dbReference type="ARBA" id="ARBA00023125"/>
    </source>
</evidence>
<evidence type="ECO:0000313" key="5">
    <source>
        <dbReference type="EMBL" id="OXR40739.1"/>
    </source>
</evidence>
<dbReference type="InterPro" id="IPR052916">
    <property type="entry name" value="Type-I_RE_MTase_Subunit"/>
</dbReference>
<dbReference type="EMBL" id="NGAF01000027">
    <property type="protein sequence ID" value="OXR40739.1"/>
    <property type="molecule type" value="Genomic_DNA"/>
</dbReference>
<dbReference type="CDD" id="cd02440">
    <property type="entry name" value="AdoMet_MTases"/>
    <property type="match status" value="1"/>
</dbReference>
<keyword evidence="5" id="KW-0489">Methyltransferase</keyword>
<dbReference type="Proteomes" id="UP000215506">
    <property type="component" value="Unassembled WGS sequence"/>
</dbReference>
<keyword evidence="5" id="KW-0808">Transferase</keyword>
<dbReference type="Gene3D" id="1.10.10.10">
    <property type="entry name" value="Winged helix-like DNA-binding domain superfamily/Winged helix DNA-binding domain"/>
    <property type="match status" value="1"/>
</dbReference>
<gene>
    <name evidence="5" type="ORF">B7C42_07163</name>
</gene>
<keyword evidence="1" id="KW-0680">Restriction system</keyword>
<dbReference type="SUPFAM" id="SSF116734">
    <property type="entry name" value="DNA methylase specificity domain"/>
    <property type="match status" value="1"/>
</dbReference>